<accession>A0A4R3NEK4</accession>
<evidence type="ECO:0000259" key="1">
    <source>
        <dbReference type="PROSITE" id="PS50943"/>
    </source>
</evidence>
<dbReference type="EMBL" id="SMAS01000017">
    <property type="protein sequence ID" value="TCT28449.1"/>
    <property type="molecule type" value="Genomic_DNA"/>
</dbReference>
<reference evidence="2 3" key="1">
    <citation type="submission" date="2019-03" db="EMBL/GenBank/DDBJ databases">
        <title>Genomic analyses of the natural microbiome of Caenorhabditis elegans.</title>
        <authorList>
            <person name="Samuel B."/>
        </authorList>
    </citation>
    <scope>NUCLEOTIDE SEQUENCE [LARGE SCALE GENOMIC DNA]</scope>
    <source>
        <strain evidence="2 3">JUb102</strain>
    </source>
</reference>
<dbReference type="SMART" id="SM00530">
    <property type="entry name" value="HTH_XRE"/>
    <property type="match status" value="1"/>
</dbReference>
<protein>
    <submittedName>
        <fullName evidence="2">Helix-turn-helix protein</fullName>
    </submittedName>
</protein>
<evidence type="ECO:0000313" key="2">
    <source>
        <dbReference type="EMBL" id="TCT28449.1"/>
    </source>
</evidence>
<name>A0A4R3NEK4_9GAMM</name>
<dbReference type="OrthoDB" id="6467038at2"/>
<feature type="domain" description="HTH cro/C1-type" evidence="1">
    <location>
        <begin position="15"/>
        <end position="69"/>
    </location>
</feature>
<organism evidence="2 3">
    <name type="scientific">Providencia alcalifaciens</name>
    <dbReference type="NCBI Taxonomy" id="126385"/>
    <lineage>
        <taxon>Bacteria</taxon>
        <taxon>Pseudomonadati</taxon>
        <taxon>Pseudomonadota</taxon>
        <taxon>Gammaproteobacteria</taxon>
        <taxon>Enterobacterales</taxon>
        <taxon>Morganellaceae</taxon>
        <taxon>Providencia</taxon>
    </lineage>
</organism>
<dbReference type="InterPro" id="IPR010982">
    <property type="entry name" value="Lambda_DNA-bd_dom_sf"/>
</dbReference>
<dbReference type="Gene3D" id="1.10.260.40">
    <property type="entry name" value="lambda repressor-like DNA-binding domains"/>
    <property type="match status" value="1"/>
</dbReference>
<dbReference type="AlphaFoldDB" id="A0A4R3NEK4"/>
<evidence type="ECO:0000313" key="3">
    <source>
        <dbReference type="Proteomes" id="UP000295055"/>
    </source>
</evidence>
<dbReference type="PROSITE" id="PS50943">
    <property type="entry name" value="HTH_CROC1"/>
    <property type="match status" value="1"/>
</dbReference>
<gene>
    <name evidence="2" type="ORF">EC835_1178</name>
</gene>
<dbReference type="GO" id="GO:0003677">
    <property type="term" value="F:DNA binding"/>
    <property type="evidence" value="ECO:0007669"/>
    <property type="project" value="InterPro"/>
</dbReference>
<proteinExistence type="predicted"/>
<dbReference type="Pfam" id="PF01381">
    <property type="entry name" value="HTH_3"/>
    <property type="match status" value="1"/>
</dbReference>
<sequence>MMKNREINIRFGMYVQYMRKHKGISGAEFARRLNVSQQQVSRYEKGVTTVNLLMMEKIINALELRWDEFIHQIIYAESPSWLRVRSRTVERKIPMNNQH</sequence>
<dbReference type="CDD" id="cd00093">
    <property type="entry name" value="HTH_XRE"/>
    <property type="match status" value="1"/>
</dbReference>
<dbReference type="SUPFAM" id="SSF47413">
    <property type="entry name" value="lambda repressor-like DNA-binding domains"/>
    <property type="match status" value="1"/>
</dbReference>
<comment type="caution">
    <text evidence="2">The sequence shown here is derived from an EMBL/GenBank/DDBJ whole genome shotgun (WGS) entry which is preliminary data.</text>
</comment>
<dbReference type="InterPro" id="IPR001387">
    <property type="entry name" value="Cro/C1-type_HTH"/>
</dbReference>
<dbReference type="RefSeq" id="WP_132497317.1">
    <property type="nucleotide sequence ID" value="NZ_SMAS01000017.1"/>
</dbReference>
<dbReference type="Proteomes" id="UP000295055">
    <property type="component" value="Unassembled WGS sequence"/>
</dbReference>